<dbReference type="GO" id="GO:0005525">
    <property type="term" value="F:GTP binding"/>
    <property type="evidence" value="ECO:0007669"/>
    <property type="project" value="UniProtKB-KW"/>
</dbReference>
<dbReference type="GO" id="GO:0002098">
    <property type="term" value="P:tRNA wobble uridine modification"/>
    <property type="evidence" value="ECO:0007669"/>
    <property type="project" value="TreeGrafter"/>
</dbReference>
<dbReference type="SUPFAM" id="SSF52540">
    <property type="entry name" value="P-loop containing nucleoside triphosphate hydrolases"/>
    <property type="match status" value="1"/>
</dbReference>
<dbReference type="EMBL" id="FQZB01000032">
    <property type="protein sequence ID" value="SHK82608.1"/>
    <property type="molecule type" value="Genomic_DNA"/>
</dbReference>
<dbReference type="Pfam" id="PF18128">
    <property type="entry name" value="HydF_dimer"/>
    <property type="match status" value="1"/>
</dbReference>
<accession>A0A1M6VM83</accession>
<dbReference type="InterPro" id="IPR006073">
    <property type="entry name" value="GTP-bd"/>
</dbReference>
<dbReference type="OrthoDB" id="9811338at2"/>
<evidence type="ECO:0000259" key="5">
    <source>
        <dbReference type="Pfam" id="PF18133"/>
    </source>
</evidence>
<dbReference type="RefSeq" id="WP_072993853.1">
    <property type="nucleotide sequence ID" value="NZ_FQZB01000032.1"/>
</dbReference>
<dbReference type="Pfam" id="PF18133">
    <property type="entry name" value="HydF_tetramer"/>
    <property type="match status" value="1"/>
</dbReference>
<evidence type="ECO:0000256" key="2">
    <source>
        <dbReference type="ARBA" id="ARBA00023134"/>
    </source>
</evidence>
<reference evidence="6 7" key="1">
    <citation type="submission" date="2016-11" db="EMBL/GenBank/DDBJ databases">
        <authorList>
            <person name="Jaros S."/>
            <person name="Januszkiewicz K."/>
            <person name="Wedrychowicz H."/>
        </authorList>
    </citation>
    <scope>NUCLEOTIDE SEQUENCE [LARGE SCALE GENOMIC DNA]</scope>
    <source>
        <strain evidence="6 7">DSM 21758</strain>
    </source>
</reference>
<dbReference type="AlphaFoldDB" id="A0A1M6VM83"/>
<feature type="domain" description="Hydrogen maturase F tetramerization" evidence="5">
    <location>
        <begin position="278"/>
        <end position="392"/>
    </location>
</feature>
<dbReference type="NCBIfam" id="TIGR03918">
    <property type="entry name" value="GTP_HydF"/>
    <property type="match status" value="1"/>
</dbReference>
<feature type="domain" description="Hydrogen maturase F dimerization" evidence="4">
    <location>
        <begin position="176"/>
        <end position="274"/>
    </location>
</feature>
<protein>
    <submittedName>
        <fullName evidence="6">[FeFe] hydrogenase H-cluster maturation GTPase HydF</fullName>
    </submittedName>
</protein>
<dbReference type="GO" id="GO:0030488">
    <property type="term" value="P:tRNA methylation"/>
    <property type="evidence" value="ECO:0007669"/>
    <property type="project" value="TreeGrafter"/>
</dbReference>
<keyword evidence="1" id="KW-0547">Nucleotide-binding</keyword>
<dbReference type="Gene3D" id="3.40.50.11410">
    <property type="match status" value="1"/>
</dbReference>
<proteinExistence type="predicted"/>
<dbReference type="InterPro" id="IPR040644">
    <property type="entry name" value="HydF_tetramer"/>
</dbReference>
<keyword evidence="7" id="KW-1185">Reference proteome</keyword>
<dbReference type="InterPro" id="IPR005225">
    <property type="entry name" value="Small_GTP-bd"/>
</dbReference>
<name>A0A1M6VM83_9CLOT</name>
<dbReference type="PANTHER" id="PTHR42714">
    <property type="entry name" value="TRNA MODIFICATION GTPASE GTPBP3"/>
    <property type="match status" value="1"/>
</dbReference>
<sequence>MLDTPRANRLHISFFGKRNAGKSSLVNTLTNQSISLVSDTPGTTTDPVFKSMELLPLGPVVIIDTAGLDDEGSLGKLRIKKTEEVMDKTDLAILLFTGETTNFSKEKLWYDTLREKKIPVIGVINKIDTYPLDENSLRNDFPIDFVRVSATNKHNITEFKQAIIRNAPIDFENITLVGDILKPKAKVILVAPQDIQAPKGRLILPQVQIIRDLLDNDAMALTVKDSELPDILSILNEKPDLVITDSQIFKKVNSIIPSDVPLTSFSILMARYKGNLDMFVKGARTIDSLKPGDKILIAEACTHHALKGDIAREKLPTWLEEKVGGNLNFVNLTGVDFPENLNDFKLIIHCGSCMFTRKQLMSRLVKSEDSNIPITNFGTAIAHINGILDRVTSMFPEINK</sequence>
<evidence type="ECO:0000259" key="4">
    <source>
        <dbReference type="Pfam" id="PF18128"/>
    </source>
</evidence>
<dbReference type="Proteomes" id="UP000184310">
    <property type="component" value="Unassembled WGS sequence"/>
</dbReference>
<dbReference type="Gene3D" id="3.40.50.11420">
    <property type="match status" value="1"/>
</dbReference>
<dbReference type="Gene3D" id="3.40.50.300">
    <property type="entry name" value="P-loop containing nucleotide triphosphate hydrolases"/>
    <property type="match status" value="1"/>
</dbReference>
<evidence type="ECO:0000313" key="6">
    <source>
        <dbReference type="EMBL" id="SHK82608.1"/>
    </source>
</evidence>
<dbReference type="NCBIfam" id="TIGR00231">
    <property type="entry name" value="small_GTP"/>
    <property type="match status" value="1"/>
</dbReference>
<dbReference type="InterPro" id="IPR027417">
    <property type="entry name" value="P-loop_NTPase"/>
</dbReference>
<keyword evidence="2" id="KW-0342">GTP-binding</keyword>
<dbReference type="InterPro" id="IPR041606">
    <property type="entry name" value="HydF_dimer"/>
</dbReference>
<feature type="domain" description="G" evidence="3">
    <location>
        <begin position="12"/>
        <end position="126"/>
    </location>
</feature>
<dbReference type="Pfam" id="PF01926">
    <property type="entry name" value="MMR_HSR1"/>
    <property type="match status" value="1"/>
</dbReference>
<evidence type="ECO:0000256" key="1">
    <source>
        <dbReference type="ARBA" id="ARBA00022741"/>
    </source>
</evidence>
<dbReference type="CDD" id="cd00880">
    <property type="entry name" value="Era_like"/>
    <property type="match status" value="1"/>
</dbReference>
<evidence type="ECO:0000259" key="3">
    <source>
        <dbReference type="Pfam" id="PF01926"/>
    </source>
</evidence>
<dbReference type="GO" id="GO:0005737">
    <property type="term" value="C:cytoplasm"/>
    <property type="evidence" value="ECO:0007669"/>
    <property type="project" value="TreeGrafter"/>
</dbReference>
<organism evidence="6 7">
    <name type="scientific">Clostridium cavendishii DSM 21758</name>
    <dbReference type="NCBI Taxonomy" id="1121302"/>
    <lineage>
        <taxon>Bacteria</taxon>
        <taxon>Bacillati</taxon>
        <taxon>Bacillota</taxon>
        <taxon>Clostridia</taxon>
        <taxon>Eubacteriales</taxon>
        <taxon>Clostridiaceae</taxon>
        <taxon>Clostridium</taxon>
    </lineage>
</organism>
<dbReference type="PANTHER" id="PTHR42714:SF6">
    <property type="entry name" value="TRANSLATION INITIATION FACTOR IF-2"/>
    <property type="match status" value="1"/>
</dbReference>
<dbReference type="InterPro" id="IPR023873">
    <property type="entry name" value="FeFe-hyd_GTPase_HydF"/>
</dbReference>
<gene>
    <name evidence="6" type="ORF">SAMN02745163_04528</name>
</gene>
<dbReference type="STRING" id="1121302.SAMN02745163_04528"/>
<evidence type="ECO:0000313" key="7">
    <source>
        <dbReference type="Proteomes" id="UP000184310"/>
    </source>
</evidence>